<feature type="transmembrane region" description="Helical" evidence="1">
    <location>
        <begin position="12"/>
        <end position="33"/>
    </location>
</feature>
<dbReference type="EMBL" id="JQCL01000011">
    <property type="protein sequence ID" value="KRO14617.1"/>
    <property type="molecule type" value="Genomic_DNA"/>
</dbReference>
<dbReference type="STRING" id="942150.IV64_GL001017"/>
<reference evidence="2 3" key="1">
    <citation type="journal article" date="2015" name="Genome Announc.">
        <title>Expanding the biotechnology potential of lactobacilli through comparative genomics of 213 strains and associated genera.</title>
        <authorList>
            <person name="Sun Z."/>
            <person name="Harris H.M."/>
            <person name="McCann A."/>
            <person name="Guo C."/>
            <person name="Argimon S."/>
            <person name="Zhang W."/>
            <person name="Yang X."/>
            <person name="Jeffery I.B."/>
            <person name="Cooney J.C."/>
            <person name="Kagawa T.F."/>
            <person name="Liu W."/>
            <person name="Song Y."/>
            <person name="Salvetti E."/>
            <person name="Wrobel A."/>
            <person name="Rasinkangas P."/>
            <person name="Parkhill J."/>
            <person name="Rea M.C."/>
            <person name="O'Sullivan O."/>
            <person name="Ritari J."/>
            <person name="Douillard F.P."/>
            <person name="Paul Ross R."/>
            <person name="Yang R."/>
            <person name="Briner A.E."/>
            <person name="Felis G.E."/>
            <person name="de Vos W.M."/>
            <person name="Barrangou R."/>
            <person name="Klaenhammer T.R."/>
            <person name="Caufield P.W."/>
            <person name="Cui Y."/>
            <person name="Zhang H."/>
            <person name="O'Toole P.W."/>
        </authorList>
    </citation>
    <scope>NUCLEOTIDE SEQUENCE [LARGE SCALE GENOMIC DNA]</scope>
    <source>
        <strain evidence="2 3">LMG 26013</strain>
    </source>
</reference>
<protein>
    <submittedName>
        <fullName evidence="2">Cps3E protein</fullName>
    </submittedName>
</protein>
<dbReference type="Proteomes" id="UP000051783">
    <property type="component" value="Unassembled WGS sequence"/>
</dbReference>
<dbReference type="AlphaFoldDB" id="A0A0R2MLK1"/>
<keyword evidence="3" id="KW-1185">Reference proteome</keyword>
<feature type="transmembrane region" description="Helical" evidence="1">
    <location>
        <begin position="175"/>
        <end position="194"/>
    </location>
</feature>
<evidence type="ECO:0000313" key="3">
    <source>
        <dbReference type="Proteomes" id="UP000051783"/>
    </source>
</evidence>
<organism evidence="2 3">
    <name type="scientific">Lactiplantibacillus xiangfangensis</name>
    <dbReference type="NCBI Taxonomy" id="942150"/>
    <lineage>
        <taxon>Bacteria</taxon>
        <taxon>Bacillati</taxon>
        <taxon>Bacillota</taxon>
        <taxon>Bacilli</taxon>
        <taxon>Lactobacillales</taxon>
        <taxon>Lactobacillaceae</taxon>
        <taxon>Lactiplantibacillus</taxon>
    </lineage>
</organism>
<comment type="caution">
    <text evidence="2">The sequence shown here is derived from an EMBL/GenBank/DDBJ whole genome shotgun (WGS) entry which is preliminary data.</text>
</comment>
<dbReference type="OrthoDB" id="2294644at2"/>
<dbReference type="PATRIC" id="fig|942150.3.peg.1047"/>
<accession>A0A0R2MLK1</accession>
<evidence type="ECO:0000256" key="1">
    <source>
        <dbReference type="SAM" id="Phobius"/>
    </source>
</evidence>
<gene>
    <name evidence="2" type="ORF">IV64_GL001017</name>
</gene>
<sequence length="206" mass="23181">MKYQASERLRIAWHWLPLEALVVVVCVVFGWGLTTIMSKPVYQARVDIRIQRHLLRHASAKQRQQQRKKDIANVGQFSVMPHQSAVLYQASEYAYTHFGIWQPVQDLSESVTAAPIKGKPVLRVTVASSSRLIAEENSRAFRNAVAQPLKALAHYKVTVTQQPTIRVTNTMLKPMLKFMVVVGIGLAAVMPYSVDYVRGRGRGKNA</sequence>
<keyword evidence="1" id="KW-0472">Membrane</keyword>
<proteinExistence type="predicted"/>
<keyword evidence="1" id="KW-0812">Transmembrane</keyword>
<evidence type="ECO:0000313" key="2">
    <source>
        <dbReference type="EMBL" id="KRO14617.1"/>
    </source>
</evidence>
<dbReference type="RefSeq" id="WP_057705321.1">
    <property type="nucleotide sequence ID" value="NZ_JQCL01000011.1"/>
</dbReference>
<name>A0A0R2MLK1_9LACO</name>
<keyword evidence="1" id="KW-1133">Transmembrane helix</keyword>